<dbReference type="Proteomes" id="UP000313359">
    <property type="component" value="Unassembled WGS sequence"/>
</dbReference>
<accession>A0A5C2RYX6</accession>
<sequence>MRVLVVFSFFSDSGRTSDFPNLRLTRRRVCSLLSSLRTHKFASCDTARAYRSPVGRVLPSHRGMYDRSTCRVKKCHSSGHLSSLDRRGHHGPISRTNSSGRGRLTLSHEDPGRPCCHSPTDVLTNPSTTVYTSASKSVLTWQP</sequence>
<reference evidence="2" key="1">
    <citation type="journal article" date="2018" name="Genome Biol. Evol.">
        <title>Genomics and development of Lentinus tigrinus, a white-rot wood-decaying mushroom with dimorphic fruiting bodies.</title>
        <authorList>
            <person name="Wu B."/>
            <person name="Xu Z."/>
            <person name="Knudson A."/>
            <person name="Carlson A."/>
            <person name="Chen N."/>
            <person name="Kovaka S."/>
            <person name="LaButti K."/>
            <person name="Lipzen A."/>
            <person name="Pennachio C."/>
            <person name="Riley R."/>
            <person name="Schakwitz W."/>
            <person name="Umezawa K."/>
            <person name="Ohm R.A."/>
            <person name="Grigoriev I.V."/>
            <person name="Nagy L.G."/>
            <person name="Gibbons J."/>
            <person name="Hibbett D."/>
        </authorList>
    </citation>
    <scope>NUCLEOTIDE SEQUENCE [LARGE SCALE GENOMIC DNA]</scope>
    <source>
        <strain evidence="2">ALCF2SS1-6</strain>
    </source>
</reference>
<organism evidence="2 3">
    <name type="scientific">Lentinus tigrinus ALCF2SS1-6</name>
    <dbReference type="NCBI Taxonomy" id="1328759"/>
    <lineage>
        <taxon>Eukaryota</taxon>
        <taxon>Fungi</taxon>
        <taxon>Dikarya</taxon>
        <taxon>Basidiomycota</taxon>
        <taxon>Agaricomycotina</taxon>
        <taxon>Agaricomycetes</taxon>
        <taxon>Polyporales</taxon>
        <taxon>Polyporaceae</taxon>
        <taxon>Lentinus</taxon>
    </lineage>
</organism>
<evidence type="ECO:0000256" key="1">
    <source>
        <dbReference type="SAM" id="MobiDB-lite"/>
    </source>
</evidence>
<evidence type="ECO:0000313" key="2">
    <source>
        <dbReference type="EMBL" id="RPD56229.1"/>
    </source>
</evidence>
<keyword evidence="3" id="KW-1185">Reference proteome</keyword>
<evidence type="ECO:0000313" key="3">
    <source>
        <dbReference type="Proteomes" id="UP000313359"/>
    </source>
</evidence>
<proteinExistence type="predicted"/>
<dbReference type="AlphaFoldDB" id="A0A5C2RYX6"/>
<protein>
    <submittedName>
        <fullName evidence="2">Uncharacterized protein</fullName>
    </submittedName>
</protein>
<gene>
    <name evidence="2" type="ORF">L227DRAFT_281552</name>
</gene>
<name>A0A5C2RYX6_9APHY</name>
<feature type="region of interest" description="Disordered" evidence="1">
    <location>
        <begin position="79"/>
        <end position="119"/>
    </location>
</feature>
<dbReference type="EMBL" id="ML122289">
    <property type="protein sequence ID" value="RPD56229.1"/>
    <property type="molecule type" value="Genomic_DNA"/>
</dbReference>